<keyword evidence="2" id="KW-1185">Reference proteome</keyword>
<sequence>ISSQFSPLLTLPNISGSWDDPYGLDSSAILVHTTGHGKMGKHLISRFSKNHLSPIVPKQINDL</sequence>
<reference evidence="2" key="1">
    <citation type="submission" date="2022-10" db="EMBL/GenBank/DDBJ databases">
        <title>Genome assembly of Pristionchus species.</title>
        <authorList>
            <person name="Yoshida K."/>
            <person name="Sommer R.J."/>
        </authorList>
    </citation>
    <scope>NUCLEOTIDE SEQUENCE [LARGE SCALE GENOMIC DNA]</scope>
    <source>
        <strain evidence="2">RS5460</strain>
    </source>
</reference>
<feature type="non-terminal residue" evidence="1">
    <location>
        <position position="1"/>
    </location>
</feature>
<accession>A0AAN5CXE7</accession>
<dbReference type="AlphaFoldDB" id="A0AAN5CXE7"/>
<protein>
    <submittedName>
        <fullName evidence="1">Uncharacterized protein</fullName>
    </submittedName>
</protein>
<name>A0AAN5CXE7_9BILA</name>
<feature type="non-terminal residue" evidence="1">
    <location>
        <position position="63"/>
    </location>
</feature>
<dbReference type="Proteomes" id="UP001328107">
    <property type="component" value="Unassembled WGS sequence"/>
</dbReference>
<comment type="caution">
    <text evidence="1">The sequence shown here is derived from an EMBL/GenBank/DDBJ whole genome shotgun (WGS) entry which is preliminary data.</text>
</comment>
<proteinExistence type="predicted"/>
<organism evidence="1 2">
    <name type="scientific">Pristionchus mayeri</name>
    <dbReference type="NCBI Taxonomy" id="1317129"/>
    <lineage>
        <taxon>Eukaryota</taxon>
        <taxon>Metazoa</taxon>
        <taxon>Ecdysozoa</taxon>
        <taxon>Nematoda</taxon>
        <taxon>Chromadorea</taxon>
        <taxon>Rhabditida</taxon>
        <taxon>Rhabditina</taxon>
        <taxon>Diplogasteromorpha</taxon>
        <taxon>Diplogasteroidea</taxon>
        <taxon>Neodiplogasteridae</taxon>
        <taxon>Pristionchus</taxon>
    </lineage>
</organism>
<gene>
    <name evidence="1" type="ORF">PMAYCL1PPCAC_23076</name>
</gene>
<evidence type="ECO:0000313" key="1">
    <source>
        <dbReference type="EMBL" id="GMR52881.1"/>
    </source>
</evidence>
<dbReference type="EMBL" id="BTRK01000005">
    <property type="protein sequence ID" value="GMR52881.1"/>
    <property type="molecule type" value="Genomic_DNA"/>
</dbReference>
<evidence type="ECO:0000313" key="2">
    <source>
        <dbReference type="Proteomes" id="UP001328107"/>
    </source>
</evidence>